<accession>A0A109J4D8</accession>
<feature type="transmembrane region" description="Helical" evidence="1">
    <location>
        <begin position="6"/>
        <end position="28"/>
    </location>
</feature>
<dbReference type="EMBL" id="LNCD01000137">
    <property type="protein sequence ID" value="KWV42163.1"/>
    <property type="molecule type" value="Genomic_DNA"/>
</dbReference>
<dbReference type="AlphaFoldDB" id="A0A109J4D8"/>
<evidence type="ECO:0000256" key="1">
    <source>
        <dbReference type="SAM" id="Phobius"/>
    </source>
</evidence>
<gene>
    <name evidence="2" type="ORF">AS026_21380</name>
</gene>
<feature type="transmembrane region" description="Helical" evidence="1">
    <location>
        <begin position="138"/>
        <end position="158"/>
    </location>
</feature>
<sequence length="159" mass="17214">MLDIIWRSVIIGIGATALMDIWTVLYGVTSGGGLPNWAPAGRWFKEVAKGRVFHGDINAAEPYRHERALGWIGHYAVGIIYGLLLVLIVGSAWLDTPTFLPAWIFAIVTVGAGWFLMQPGMGLGVAASKTPNPNKVRVLNLVAHTFFALGLYGTALLIR</sequence>
<comment type="caution">
    <text evidence="2">The sequence shown here is derived from an EMBL/GenBank/DDBJ whole genome shotgun (WGS) entry which is preliminary data.</text>
</comment>
<name>A0A109J4D8_9HYPH</name>
<feature type="transmembrane region" description="Helical" evidence="1">
    <location>
        <begin position="72"/>
        <end position="94"/>
    </location>
</feature>
<organism evidence="2 3">
    <name type="scientific">Rhizobium altiplani</name>
    <dbReference type="NCBI Taxonomy" id="1864509"/>
    <lineage>
        <taxon>Bacteria</taxon>
        <taxon>Pseudomonadati</taxon>
        <taxon>Pseudomonadota</taxon>
        <taxon>Alphaproteobacteria</taxon>
        <taxon>Hyphomicrobiales</taxon>
        <taxon>Rhizobiaceae</taxon>
        <taxon>Rhizobium/Agrobacterium group</taxon>
        <taxon>Rhizobium</taxon>
    </lineage>
</organism>
<dbReference type="InterPro" id="IPR021329">
    <property type="entry name" value="DUF2938"/>
</dbReference>
<proteinExistence type="predicted"/>
<keyword evidence="1" id="KW-1133">Transmembrane helix</keyword>
<dbReference type="Pfam" id="PF11158">
    <property type="entry name" value="DUF2938"/>
    <property type="match status" value="1"/>
</dbReference>
<evidence type="ECO:0000313" key="2">
    <source>
        <dbReference type="EMBL" id="KWV42163.1"/>
    </source>
</evidence>
<feature type="transmembrane region" description="Helical" evidence="1">
    <location>
        <begin position="100"/>
        <end position="117"/>
    </location>
</feature>
<dbReference type="OrthoDB" id="9812539at2"/>
<keyword evidence="1" id="KW-0472">Membrane</keyword>
<evidence type="ECO:0008006" key="4">
    <source>
        <dbReference type="Google" id="ProtNLM"/>
    </source>
</evidence>
<keyword evidence="1" id="KW-0812">Transmembrane</keyword>
<protein>
    <recommendedName>
        <fullName evidence="4">DUF2938 domain-containing protein</fullName>
    </recommendedName>
</protein>
<keyword evidence="3" id="KW-1185">Reference proteome</keyword>
<dbReference type="Proteomes" id="UP000068164">
    <property type="component" value="Unassembled WGS sequence"/>
</dbReference>
<evidence type="ECO:0000313" key="3">
    <source>
        <dbReference type="Proteomes" id="UP000068164"/>
    </source>
</evidence>
<reference evidence="2 3" key="1">
    <citation type="submission" date="2015-11" db="EMBL/GenBank/DDBJ databases">
        <title>Draft Genome Sequence of the Strain BR 10423 (Rhizobium sp.) isolated from nodules of Mimosa pudica.</title>
        <authorList>
            <person name="Barauna A.C."/>
            <person name="Zilli J.E."/>
            <person name="Simoes-Araujo J.L."/>
            <person name="Reis V.M."/>
            <person name="James E.K."/>
            <person name="Reis F.B.Jr."/>
            <person name="Rouws L.F."/>
            <person name="Passos S.R."/>
            <person name="Gois S.R."/>
        </authorList>
    </citation>
    <scope>NUCLEOTIDE SEQUENCE [LARGE SCALE GENOMIC DNA]</scope>
    <source>
        <strain evidence="2 3">BR10423</strain>
    </source>
</reference>
<dbReference type="RefSeq" id="WP_062374849.1">
    <property type="nucleotide sequence ID" value="NZ_LNCD01000137.1"/>
</dbReference>